<organism evidence="1">
    <name type="scientific">viral metagenome</name>
    <dbReference type="NCBI Taxonomy" id="1070528"/>
    <lineage>
        <taxon>unclassified sequences</taxon>
        <taxon>metagenomes</taxon>
        <taxon>organismal metagenomes</taxon>
    </lineage>
</organism>
<proteinExistence type="predicted"/>
<protein>
    <submittedName>
        <fullName evidence="1">Uncharacterized protein</fullName>
    </submittedName>
</protein>
<name>A0A6M3K9Q8_9ZZZZ</name>
<dbReference type="AlphaFoldDB" id="A0A6M3K9Q8"/>
<sequence>MTDIIVYKKTARTGGGAGAVDGIDGATIVNGSFVFVFMSNRLYGPYIINTSGGGSENDPLILVPDANPGSIDFTLPAIIGKQEAIFEEKTISSGAVTLVGPGNYDIDTESDDATDDLESIAGLNEGEKAILRPESDARTVVVKNNSVIKLQSIDFTMNSQYDLIGIVGLGGGIVQELWRSSCGD</sequence>
<gene>
    <name evidence="1" type="ORF">MM415A01072_0018</name>
</gene>
<accession>A0A6M3K9Q8</accession>
<evidence type="ECO:0000313" key="1">
    <source>
        <dbReference type="EMBL" id="QJA78431.1"/>
    </source>
</evidence>
<dbReference type="EMBL" id="MT142336">
    <property type="protein sequence ID" value="QJA78431.1"/>
    <property type="molecule type" value="Genomic_DNA"/>
</dbReference>
<reference evidence="1" key="1">
    <citation type="submission" date="2020-03" db="EMBL/GenBank/DDBJ databases">
        <title>The deep terrestrial virosphere.</title>
        <authorList>
            <person name="Holmfeldt K."/>
            <person name="Nilsson E."/>
            <person name="Simone D."/>
            <person name="Lopez-Fernandez M."/>
            <person name="Wu X."/>
            <person name="de Brujin I."/>
            <person name="Lundin D."/>
            <person name="Andersson A."/>
            <person name="Bertilsson S."/>
            <person name="Dopson M."/>
        </authorList>
    </citation>
    <scope>NUCLEOTIDE SEQUENCE</scope>
    <source>
        <strain evidence="1">MM415A01072</strain>
    </source>
</reference>